<reference evidence="1 2" key="1">
    <citation type="journal article" date="2019" name="Lett. Appl. Microbiol.">
        <title>A case of 'blown pack' spoilage of vacuum-packaged pork likely associated with Clostridium estertheticum in Canada.</title>
        <authorList>
            <person name="Zhang P."/>
            <person name="Ward P."/>
            <person name="McMullen L.M."/>
            <person name="Yang X."/>
        </authorList>
    </citation>
    <scope>NUCLEOTIDE SEQUENCE [LARGE SCALE GENOMIC DNA]</scope>
    <source>
        <strain evidence="1 2">MA19</strain>
    </source>
</reference>
<evidence type="ECO:0008006" key="3">
    <source>
        <dbReference type="Google" id="ProtNLM"/>
    </source>
</evidence>
<gene>
    <name evidence="1" type="ORF">E4V82_10760</name>
</gene>
<proteinExistence type="predicted"/>
<evidence type="ECO:0000313" key="2">
    <source>
        <dbReference type="Proteomes" id="UP000342249"/>
    </source>
</evidence>
<dbReference type="Proteomes" id="UP000342249">
    <property type="component" value="Unassembled WGS sequence"/>
</dbReference>
<dbReference type="InterPro" id="IPR029075">
    <property type="entry name" value="Imm48"/>
</dbReference>
<dbReference type="RefSeq" id="WP_152752323.1">
    <property type="nucleotide sequence ID" value="NZ_SPSE01000030.1"/>
</dbReference>
<comment type="caution">
    <text evidence="1">The sequence shown here is derived from an EMBL/GenBank/DDBJ whole genome shotgun (WGS) entry which is preliminary data.</text>
</comment>
<protein>
    <recommendedName>
        <fullName evidence="3">Immunity protein 48</fullName>
    </recommendedName>
</protein>
<evidence type="ECO:0000313" key="1">
    <source>
        <dbReference type="EMBL" id="MPQ62585.1"/>
    </source>
</evidence>
<accession>A0A5N7J1G6</accession>
<dbReference type="AlphaFoldDB" id="A0A5N7J1G6"/>
<name>A0A5N7J1G6_9CLOT</name>
<sequence>MKKDEFTIYSSKMSNDLFKILEIKFEETSEEERQIMAAFVFGMMNAYALDEKVEPPKVHGTMIGILINVFKYSEKQACEFAQTLINSTNKEYHPTMYTIIHRGMQGFYDYKETKEKELYDNLTYIIDTIVGKQ</sequence>
<organism evidence="1 2">
    <name type="scientific">Clostridium estertheticum</name>
    <dbReference type="NCBI Taxonomy" id="238834"/>
    <lineage>
        <taxon>Bacteria</taxon>
        <taxon>Bacillati</taxon>
        <taxon>Bacillota</taxon>
        <taxon>Clostridia</taxon>
        <taxon>Eubacteriales</taxon>
        <taxon>Clostridiaceae</taxon>
        <taxon>Clostridium</taxon>
    </lineage>
</organism>
<dbReference type="EMBL" id="SPSF01000030">
    <property type="protein sequence ID" value="MPQ62585.1"/>
    <property type="molecule type" value="Genomic_DNA"/>
</dbReference>
<dbReference type="Pfam" id="PF15574">
    <property type="entry name" value="Imm48"/>
    <property type="match status" value="1"/>
</dbReference>